<comment type="function">
    <text evidence="6">Bidirectionally degrades single-stranded DNA into large acid-insoluble oligonucleotides, which are then degraded further into small acid-soluble oligonucleotides.</text>
</comment>
<keyword evidence="4 6" id="KW-0378">Hydrolase</keyword>
<dbReference type="SUPFAM" id="SSF116842">
    <property type="entry name" value="XseB-like"/>
    <property type="match status" value="1"/>
</dbReference>
<protein>
    <recommendedName>
        <fullName evidence="6">Exodeoxyribonuclease 7 small subunit</fullName>
        <ecNumber evidence="6">3.1.11.6</ecNumber>
    </recommendedName>
    <alternativeName>
        <fullName evidence="6">Exodeoxyribonuclease VII small subunit</fullName>
        <shortName evidence="6">Exonuclease VII small subunit</shortName>
    </alternativeName>
</protein>
<comment type="caution">
    <text evidence="7">The sequence shown here is derived from an EMBL/GenBank/DDBJ whole genome shotgun (WGS) entry which is preliminary data.</text>
</comment>
<dbReference type="InterPro" id="IPR003761">
    <property type="entry name" value="Exonuc_VII_S"/>
</dbReference>
<evidence type="ECO:0000313" key="8">
    <source>
        <dbReference type="Proteomes" id="UP000641646"/>
    </source>
</evidence>
<comment type="catalytic activity">
    <reaction evidence="6">
        <text>Exonucleolytic cleavage in either 5'- to 3'- or 3'- to 5'-direction to yield nucleoside 5'-phosphates.</text>
        <dbReference type="EC" id="3.1.11.6"/>
    </reaction>
</comment>
<keyword evidence="8" id="KW-1185">Reference proteome</keyword>
<evidence type="ECO:0000256" key="3">
    <source>
        <dbReference type="ARBA" id="ARBA00022722"/>
    </source>
</evidence>
<dbReference type="NCBIfam" id="TIGR01280">
    <property type="entry name" value="xseB"/>
    <property type="match status" value="1"/>
</dbReference>
<evidence type="ECO:0000256" key="2">
    <source>
        <dbReference type="ARBA" id="ARBA00022490"/>
    </source>
</evidence>
<dbReference type="GO" id="GO:0005737">
    <property type="term" value="C:cytoplasm"/>
    <property type="evidence" value="ECO:0007669"/>
    <property type="project" value="UniProtKB-SubCell"/>
</dbReference>
<comment type="similarity">
    <text evidence="1 6">Belongs to the XseB family.</text>
</comment>
<dbReference type="InterPro" id="IPR037004">
    <property type="entry name" value="Exonuc_VII_ssu_sf"/>
</dbReference>
<gene>
    <name evidence="6 7" type="primary">xseB</name>
    <name evidence="7" type="ORF">H6G03_00405</name>
</gene>
<dbReference type="Proteomes" id="UP000641646">
    <property type="component" value="Unassembled WGS sequence"/>
</dbReference>
<dbReference type="Gene3D" id="1.10.287.1040">
    <property type="entry name" value="Exonuclease VII, small subunit"/>
    <property type="match status" value="1"/>
</dbReference>
<proteinExistence type="inferred from homology"/>
<evidence type="ECO:0000256" key="4">
    <source>
        <dbReference type="ARBA" id="ARBA00022801"/>
    </source>
</evidence>
<organism evidence="7 8">
    <name type="scientific">Aerosakkonema funiforme FACHB-1375</name>
    <dbReference type="NCBI Taxonomy" id="2949571"/>
    <lineage>
        <taxon>Bacteria</taxon>
        <taxon>Bacillati</taxon>
        <taxon>Cyanobacteriota</taxon>
        <taxon>Cyanophyceae</taxon>
        <taxon>Oscillatoriophycideae</taxon>
        <taxon>Aerosakkonematales</taxon>
        <taxon>Aerosakkonemataceae</taxon>
        <taxon>Aerosakkonema</taxon>
    </lineage>
</organism>
<comment type="subcellular location">
    <subcellularLocation>
        <location evidence="6">Cytoplasm</location>
    </subcellularLocation>
</comment>
<evidence type="ECO:0000256" key="1">
    <source>
        <dbReference type="ARBA" id="ARBA00009998"/>
    </source>
</evidence>
<accession>A0A926ZE14</accession>
<keyword evidence="3 6" id="KW-0540">Nuclease</keyword>
<reference evidence="7" key="2">
    <citation type="submission" date="2020-08" db="EMBL/GenBank/DDBJ databases">
        <authorList>
            <person name="Chen M."/>
            <person name="Teng W."/>
            <person name="Zhao L."/>
            <person name="Hu C."/>
            <person name="Zhou Y."/>
            <person name="Han B."/>
            <person name="Song L."/>
            <person name="Shu W."/>
        </authorList>
    </citation>
    <scope>NUCLEOTIDE SEQUENCE</scope>
    <source>
        <strain evidence="7">FACHB-1375</strain>
    </source>
</reference>
<evidence type="ECO:0000256" key="5">
    <source>
        <dbReference type="ARBA" id="ARBA00022839"/>
    </source>
</evidence>
<sequence length="84" mass="9626">MINYPNSPVSANIPLEKSWNYEEAVTKVEKIIAEIESGKLELAQIFDEFAAAVEYLRQCETFLQEKQQQVDLLIETLVDEADSF</sequence>
<keyword evidence="2 6" id="KW-0963">Cytoplasm</keyword>
<evidence type="ECO:0000256" key="6">
    <source>
        <dbReference type="HAMAP-Rule" id="MF_00337"/>
    </source>
</evidence>
<dbReference type="GO" id="GO:0008855">
    <property type="term" value="F:exodeoxyribonuclease VII activity"/>
    <property type="evidence" value="ECO:0007669"/>
    <property type="project" value="UniProtKB-UniRule"/>
</dbReference>
<name>A0A926ZE14_9CYAN</name>
<keyword evidence="5 6" id="KW-0269">Exonuclease</keyword>
<comment type="subunit">
    <text evidence="6">Heterooligomer composed of large and small subunits.</text>
</comment>
<evidence type="ECO:0000313" key="7">
    <source>
        <dbReference type="EMBL" id="MBD2179588.1"/>
    </source>
</evidence>
<dbReference type="HAMAP" id="MF_00337">
    <property type="entry name" value="Exonuc_7_S"/>
    <property type="match status" value="1"/>
</dbReference>
<reference evidence="7" key="1">
    <citation type="journal article" date="2015" name="ISME J.">
        <title>Draft Genome Sequence of Streptomyces incarnatus NRRL8089, which Produces the Nucleoside Antibiotic Sinefungin.</title>
        <authorList>
            <person name="Oshima K."/>
            <person name="Hattori M."/>
            <person name="Shimizu H."/>
            <person name="Fukuda K."/>
            <person name="Nemoto M."/>
            <person name="Inagaki K."/>
            <person name="Tamura T."/>
        </authorList>
    </citation>
    <scope>NUCLEOTIDE SEQUENCE</scope>
    <source>
        <strain evidence="7">FACHB-1375</strain>
    </source>
</reference>
<dbReference type="GO" id="GO:0006308">
    <property type="term" value="P:DNA catabolic process"/>
    <property type="evidence" value="ECO:0007669"/>
    <property type="project" value="UniProtKB-UniRule"/>
</dbReference>
<dbReference type="AlphaFoldDB" id="A0A926ZE14"/>
<dbReference type="Pfam" id="PF02609">
    <property type="entry name" value="Exonuc_VII_S"/>
    <property type="match status" value="1"/>
</dbReference>
<dbReference type="GO" id="GO:0009318">
    <property type="term" value="C:exodeoxyribonuclease VII complex"/>
    <property type="evidence" value="ECO:0007669"/>
    <property type="project" value="UniProtKB-UniRule"/>
</dbReference>
<dbReference type="EMBL" id="JACJPW010000001">
    <property type="protein sequence ID" value="MBD2179588.1"/>
    <property type="molecule type" value="Genomic_DNA"/>
</dbReference>
<dbReference type="RefSeq" id="WP_190460924.1">
    <property type="nucleotide sequence ID" value="NZ_JACJPW010000001.1"/>
</dbReference>
<dbReference type="EC" id="3.1.11.6" evidence="6"/>